<evidence type="ECO:0000313" key="4">
    <source>
        <dbReference type="Proteomes" id="UP000077266"/>
    </source>
</evidence>
<dbReference type="InParanoid" id="A0A165L964"/>
<keyword evidence="1" id="KW-1133">Transmembrane helix</keyword>
<feature type="domain" description="DUF6533" evidence="2">
    <location>
        <begin position="24"/>
        <end position="66"/>
    </location>
</feature>
<name>A0A165L964_EXIGL</name>
<dbReference type="OrthoDB" id="3251775at2759"/>
<dbReference type="Pfam" id="PF20151">
    <property type="entry name" value="DUF6533"/>
    <property type="match status" value="1"/>
</dbReference>
<evidence type="ECO:0000256" key="1">
    <source>
        <dbReference type="SAM" id="Phobius"/>
    </source>
</evidence>
<dbReference type="Proteomes" id="UP000077266">
    <property type="component" value="Unassembled WGS sequence"/>
</dbReference>
<sequence>MIPPSQNDLTSLFYVMGLSHGQDVALYTLAVYDWLLCLADEVSLNVLSKPSVASFAYMLSRYWPLVTYPVILWVHVVNMDRNACNRLGKVQLLLQVGNTDAEPIGPDCYPRDDGNQHYLMASQTQTRFESLKELLTQGYFLAPLLFDGSVLLFTAIHIIRHSPAGLWWRTIVLVFFRDGAVYLALILLLHLFNAIIIVYCNQTVLASSGIGMSASLLLPSVVACRMVLNLRRTARAPMVTDELATTRQSLQPGPSVITVNIPMFRDPSRSAVADQ</sequence>
<protein>
    <recommendedName>
        <fullName evidence="2">DUF6533 domain-containing protein</fullName>
    </recommendedName>
</protein>
<feature type="transmembrane region" description="Helical" evidence="1">
    <location>
        <begin position="139"/>
        <end position="159"/>
    </location>
</feature>
<evidence type="ECO:0000259" key="2">
    <source>
        <dbReference type="Pfam" id="PF20151"/>
    </source>
</evidence>
<proteinExistence type="predicted"/>
<dbReference type="EMBL" id="KV425929">
    <property type="protein sequence ID" value="KZV97545.1"/>
    <property type="molecule type" value="Genomic_DNA"/>
</dbReference>
<dbReference type="STRING" id="1314781.A0A165L964"/>
<keyword evidence="4" id="KW-1185">Reference proteome</keyword>
<dbReference type="InterPro" id="IPR045340">
    <property type="entry name" value="DUF6533"/>
</dbReference>
<gene>
    <name evidence="3" type="ORF">EXIGLDRAFT_832801</name>
</gene>
<keyword evidence="1" id="KW-0472">Membrane</keyword>
<keyword evidence="1" id="KW-0812">Transmembrane</keyword>
<organism evidence="3 4">
    <name type="scientific">Exidia glandulosa HHB12029</name>
    <dbReference type="NCBI Taxonomy" id="1314781"/>
    <lineage>
        <taxon>Eukaryota</taxon>
        <taxon>Fungi</taxon>
        <taxon>Dikarya</taxon>
        <taxon>Basidiomycota</taxon>
        <taxon>Agaricomycotina</taxon>
        <taxon>Agaricomycetes</taxon>
        <taxon>Auriculariales</taxon>
        <taxon>Exidiaceae</taxon>
        <taxon>Exidia</taxon>
    </lineage>
</organism>
<reference evidence="3 4" key="1">
    <citation type="journal article" date="2016" name="Mol. Biol. Evol.">
        <title>Comparative Genomics of Early-Diverging Mushroom-Forming Fungi Provides Insights into the Origins of Lignocellulose Decay Capabilities.</title>
        <authorList>
            <person name="Nagy L.G."/>
            <person name="Riley R."/>
            <person name="Tritt A."/>
            <person name="Adam C."/>
            <person name="Daum C."/>
            <person name="Floudas D."/>
            <person name="Sun H."/>
            <person name="Yadav J.S."/>
            <person name="Pangilinan J."/>
            <person name="Larsson K.H."/>
            <person name="Matsuura K."/>
            <person name="Barry K."/>
            <person name="Labutti K."/>
            <person name="Kuo R."/>
            <person name="Ohm R.A."/>
            <person name="Bhattacharya S.S."/>
            <person name="Shirouzu T."/>
            <person name="Yoshinaga Y."/>
            <person name="Martin F.M."/>
            <person name="Grigoriev I.V."/>
            <person name="Hibbett D.S."/>
        </authorList>
    </citation>
    <scope>NUCLEOTIDE SEQUENCE [LARGE SCALE GENOMIC DNA]</scope>
    <source>
        <strain evidence="3 4">HHB12029</strain>
    </source>
</reference>
<evidence type="ECO:0000313" key="3">
    <source>
        <dbReference type="EMBL" id="KZV97545.1"/>
    </source>
</evidence>
<accession>A0A165L964</accession>
<feature type="transmembrane region" description="Helical" evidence="1">
    <location>
        <begin position="180"/>
        <end position="199"/>
    </location>
</feature>
<dbReference type="AlphaFoldDB" id="A0A165L964"/>